<evidence type="ECO:0000313" key="2">
    <source>
        <dbReference type="Proteomes" id="UP000286921"/>
    </source>
</evidence>
<dbReference type="Proteomes" id="UP000286921">
    <property type="component" value="Unassembled WGS sequence"/>
</dbReference>
<dbReference type="AlphaFoldDB" id="A0A401KLK9"/>
<evidence type="ECO:0000313" key="1">
    <source>
        <dbReference type="EMBL" id="GCB20105.1"/>
    </source>
</evidence>
<organism evidence="1 2">
    <name type="scientific">Aspergillus awamori</name>
    <name type="common">Black koji mold</name>
    <dbReference type="NCBI Taxonomy" id="105351"/>
    <lineage>
        <taxon>Eukaryota</taxon>
        <taxon>Fungi</taxon>
        <taxon>Dikarya</taxon>
        <taxon>Ascomycota</taxon>
        <taxon>Pezizomycotina</taxon>
        <taxon>Eurotiomycetes</taxon>
        <taxon>Eurotiomycetidae</taxon>
        <taxon>Eurotiales</taxon>
        <taxon>Aspergillaceae</taxon>
        <taxon>Aspergillus</taxon>
    </lineage>
</organism>
<proteinExistence type="predicted"/>
<gene>
    <name evidence="1" type="ORF">AAWM_02990</name>
</gene>
<reference evidence="1 2" key="1">
    <citation type="submission" date="2016-09" db="EMBL/GenBank/DDBJ databases">
        <title>Aspergillus awamori IFM 58123T.</title>
        <authorList>
            <person name="Kusuya Y."/>
            <person name="Shimizu M."/>
            <person name="Takahashi H."/>
            <person name="Yaguchi T."/>
        </authorList>
    </citation>
    <scope>NUCLEOTIDE SEQUENCE [LARGE SCALE GENOMIC DNA]</scope>
    <source>
        <strain evidence="1 2">IFM 58123</strain>
    </source>
</reference>
<accession>A0A401KLK9</accession>
<name>A0A401KLK9_ASPAW</name>
<protein>
    <submittedName>
        <fullName evidence="1">Uncharacterized protein</fullName>
    </submittedName>
</protein>
<comment type="caution">
    <text evidence="1">The sequence shown here is derived from an EMBL/GenBank/DDBJ whole genome shotgun (WGS) entry which is preliminary data.</text>
</comment>
<dbReference type="EMBL" id="BDHI01000006">
    <property type="protein sequence ID" value="GCB20105.1"/>
    <property type="molecule type" value="Genomic_DNA"/>
</dbReference>
<keyword evidence="2" id="KW-1185">Reference proteome</keyword>
<sequence length="170" mass="18234">MHRHLGPLTGVTGVAEEWKGTQDGCWRRGGRVRLRKRAQRASRRSPGRGIAGGPLFTLDHRTFARRSVAREGRWYYVEGERQLISAAGSPPTLLPCQAGHLSVTGGAQVLRGLASGTGVPAHPGPLVFLRAAGVFSGLRCSAPRLRVDWRSGVSHADAPVTPEISCRGDL</sequence>